<accession>A0A5R9KIV1</accession>
<evidence type="ECO:0000313" key="1">
    <source>
        <dbReference type="EMBL" id="TLU96147.1"/>
    </source>
</evidence>
<dbReference type="AlphaFoldDB" id="A0A5R9KIV1"/>
<dbReference type="PANTHER" id="PTHR46773">
    <property type="match status" value="1"/>
</dbReference>
<dbReference type="EMBL" id="VCEI01000011">
    <property type="protein sequence ID" value="TLU96147.1"/>
    <property type="molecule type" value="Genomic_DNA"/>
</dbReference>
<comment type="caution">
    <text evidence="1">The sequence shown here is derived from an EMBL/GenBank/DDBJ whole genome shotgun (WGS) entry which is preliminary data.</text>
</comment>
<dbReference type="RefSeq" id="WP_138279843.1">
    <property type="nucleotide sequence ID" value="NZ_BMGE01000001.1"/>
</dbReference>
<keyword evidence="2" id="KW-1185">Reference proteome</keyword>
<dbReference type="PANTHER" id="PTHR46773:SF5">
    <property type="entry name" value="OS04G0487100 PROTEIN"/>
    <property type="match status" value="1"/>
</dbReference>
<dbReference type="Pfam" id="PF24681">
    <property type="entry name" value="Kelch_KLHDC2_KLHL20_DRC7"/>
    <property type="match status" value="1"/>
</dbReference>
<dbReference type="Gene3D" id="2.120.10.80">
    <property type="entry name" value="Kelch-type beta propeller"/>
    <property type="match status" value="2"/>
</dbReference>
<gene>
    <name evidence="1" type="ORF">FEM55_03110</name>
</gene>
<evidence type="ECO:0000313" key="2">
    <source>
        <dbReference type="Proteomes" id="UP000309788"/>
    </source>
</evidence>
<dbReference type="InterPro" id="IPR006652">
    <property type="entry name" value="Kelch_1"/>
</dbReference>
<reference evidence="1 2" key="1">
    <citation type="submission" date="2019-05" db="EMBL/GenBank/DDBJ databases">
        <authorList>
            <person name="Qu J.-H."/>
        </authorList>
    </citation>
    <scope>NUCLEOTIDE SEQUENCE [LARGE SCALE GENOMIC DNA]</scope>
    <source>
        <strain evidence="1 2">Z12</strain>
    </source>
</reference>
<dbReference type="OrthoDB" id="175993at2"/>
<proteinExistence type="predicted"/>
<dbReference type="Proteomes" id="UP000309788">
    <property type="component" value="Unassembled WGS sequence"/>
</dbReference>
<dbReference type="InterPro" id="IPR053256">
    <property type="entry name" value="Kelch_repeat-containing"/>
</dbReference>
<dbReference type="SMART" id="SM00612">
    <property type="entry name" value="Kelch"/>
    <property type="match status" value="3"/>
</dbReference>
<protein>
    <recommendedName>
        <fullName evidence="3">T9SS type A sorting domain-containing protein</fullName>
    </recommendedName>
</protein>
<organism evidence="1 2">
    <name type="scientific">Dyadobacter sediminis</name>
    <dbReference type="NCBI Taxonomy" id="1493691"/>
    <lineage>
        <taxon>Bacteria</taxon>
        <taxon>Pseudomonadati</taxon>
        <taxon>Bacteroidota</taxon>
        <taxon>Cytophagia</taxon>
        <taxon>Cytophagales</taxon>
        <taxon>Spirosomataceae</taxon>
        <taxon>Dyadobacter</taxon>
    </lineage>
</organism>
<sequence length="721" mass="78613">MEHLYLSRFFSHSTSCFQKLSCKAFLLLFFIITTVHAQWIRKADELNKRAEGNNVIYLNKFYVFGGFSDNPVIENKNEVYDLATNKWKALAPFPAGKEITHQGVVLVDDNVWHIGGRSVDAHGPVSSQVVIYNITTDTWSNGPELIDPATGEKFPIGGGGYGLIGRTIHVFGGFGPTICEDQSRLHLTLDVDKYLADPVNTTWENKSAPMPIPRNHLSYVVLGGKIYALGGQFKHDCLAVDQKYCHVYDPVTNTWKRLSDIPVQRSHAEASTFAIDGKIFLVAGQGASNHTQNTTYQFSPQSNNGAGSWTSLSAYQLPGSFLGLSSKVAGSSFIITNGARDNYANERKETYSIQVKRSDARTLGFSVPCTSLTRASGTSSVFRNLLYCLEDTSPYLVTSNVGWLKITKNASGNVNLNGTNVEVSISTLGLAAGNYTGTIKATVLSTGSTATFCVNLQVTSGSSGSLITDIHTSSSGNYEQSILKVNGLYYSDRTYVITSAPEFLLNAPFIKTPNNDKKNTGSTVLTFSLTQSATVYAAYDPRATSLPEWLQDWKPETQKLGTNEPGISTLSLYSKDYPAGSVTIGGNLQSPATGSASNYIIIVKPKDAASSLRTTGLHSFWPESGSEKIPAEKQAGMKPLLFPNPATDHIRIEFTDKRKQISEIQLMEPNGSIQSISKSNIRFSEQGCKIQLSGLDLSPGIHFIVMHLTNGETEIARILMR</sequence>
<evidence type="ECO:0008006" key="3">
    <source>
        <dbReference type="Google" id="ProtNLM"/>
    </source>
</evidence>
<dbReference type="SUPFAM" id="SSF117281">
    <property type="entry name" value="Kelch motif"/>
    <property type="match status" value="2"/>
</dbReference>
<dbReference type="Pfam" id="PF01344">
    <property type="entry name" value="Kelch_1"/>
    <property type="match status" value="1"/>
</dbReference>
<dbReference type="InterPro" id="IPR015915">
    <property type="entry name" value="Kelch-typ_b-propeller"/>
</dbReference>
<name>A0A5R9KIV1_9BACT</name>